<dbReference type="RefSeq" id="WP_080798617.1">
    <property type="nucleotide sequence ID" value="NZ_LT828540.1"/>
</dbReference>
<gene>
    <name evidence="1" type="ORF">DEMABW1_80228</name>
    <name evidence="2" type="ORF">MTBBW1_80228</name>
</gene>
<evidence type="ECO:0000313" key="3">
    <source>
        <dbReference type="Proteomes" id="UP000191931"/>
    </source>
</evidence>
<dbReference type="EMBL" id="FWEV01000325">
    <property type="protein sequence ID" value="SLM32885.1"/>
    <property type="molecule type" value="Genomic_DNA"/>
</dbReference>
<dbReference type="Proteomes" id="UP000191931">
    <property type="component" value="Unassembled WGS sequence"/>
</dbReference>
<sequence length="97" mass="11132">MSNEENKSETDKNLPSSIQFHVSPDLEYVYRDIFNVYVGAGDVVIEFGNLHRSMPEHASISNRIVMSVGNAYTLMQTMQQALQQAHDRLQKNFQKRS</sequence>
<dbReference type="Pfam" id="PF11950">
    <property type="entry name" value="DUF3467"/>
    <property type="match status" value="1"/>
</dbReference>
<organism evidence="1">
    <name type="scientific">Desulfamplus magnetovallimortis</name>
    <dbReference type="NCBI Taxonomy" id="1246637"/>
    <lineage>
        <taxon>Bacteria</taxon>
        <taxon>Pseudomonadati</taxon>
        <taxon>Thermodesulfobacteriota</taxon>
        <taxon>Desulfobacteria</taxon>
        <taxon>Desulfobacterales</taxon>
        <taxon>Desulfobacteraceae</taxon>
        <taxon>Desulfamplus</taxon>
    </lineage>
</organism>
<dbReference type="AlphaFoldDB" id="L0R4N4"/>
<dbReference type="InterPro" id="IPR021857">
    <property type="entry name" value="DUF3467"/>
</dbReference>
<evidence type="ECO:0000313" key="2">
    <source>
        <dbReference type="EMBL" id="SLM32885.1"/>
    </source>
</evidence>
<dbReference type="EMBL" id="HF547348">
    <property type="protein sequence ID" value="CCO06834.1"/>
    <property type="molecule type" value="Genomic_DNA"/>
</dbReference>
<proteinExistence type="predicted"/>
<dbReference type="STRING" id="1246637.MTBBW1_80228"/>
<reference evidence="2 3" key="3">
    <citation type="submission" date="2017-03" db="EMBL/GenBank/DDBJ databases">
        <authorList>
            <person name="Afonso C.L."/>
            <person name="Miller P.J."/>
            <person name="Scott M.A."/>
            <person name="Spackman E."/>
            <person name="Goraichik I."/>
            <person name="Dimitrov K.M."/>
            <person name="Suarez D.L."/>
            <person name="Swayne D.E."/>
        </authorList>
    </citation>
    <scope>NUCLEOTIDE SEQUENCE [LARGE SCALE GENOMIC DNA]</scope>
    <source>
        <strain evidence="2">PRJEB14757</strain>
    </source>
</reference>
<keyword evidence="3" id="KW-1185">Reference proteome</keyword>
<evidence type="ECO:0008006" key="4">
    <source>
        <dbReference type="Google" id="ProtNLM"/>
    </source>
</evidence>
<protein>
    <recommendedName>
        <fullName evidence="4">DUF3467 domain-containing protein</fullName>
    </recommendedName>
</protein>
<reference evidence="1" key="2">
    <citation type="submission" date="2012-12" db="EMBL/GenBank/DDBJ databases">
        <title>Region harboring genes involved in magnetosome formation of Candidatus Desulfamplus magnetosmortis.</title>
        <authorList>
            <person name="Lefevre C.T."/>
            <person name="Bazylinski D.A."/>
        </authorList>
    </citation>
    <scope>NUCLEOTIDE SEQUENCE</scope>
    <source>
        <strain evidence="1">BW-1</strain>
    </source>
</reference>
<dbReference type="OrthoDB" id="5461274at2"/>
<name>L0R4N4_9BACT</name>
<evidence type="ECO:0000313" key="1">
    <source>
        <dbReference type="EMBL" id="CCO06834.1"/>
    </source>
</evidence>
<accession>L0R4N4</accession>
<reference evidence="1" key="1">
    <citation type="submission" date="2012-10" db="EMBL/GenBank/DDBJ databases">
        <authorList>
            <person name="Lefevre C."/>
        </authorList>
    </citation>
    <scope>NUCLEOTIDE SEQUENCE</scope>
    <source>
        <strain evidence="1">BW-1</strain>
    </source>
</reference>